<dbReference type="HOGENOM" id="CLU_2271165_0_0_2"/>
<sequence length="113" mass="12329">MSDMRFILIGIGLTFAGFIVLGVFGEQYQAATFEENEFGTCYEYFEDKPPQEINCSFKVMDQTVFFALVIGLLGAGAIALVKGARGDWDSKVKPEDVVGPGSSQNEDSEGKQD</sequence>
<dbReference type="InParanoid" id="A9A4B9"/>
<dbReference type="AlphaFoldDB" id="A9A4B9"/>
<keyword evidence="4" id="KW-1185">Reference proteome</keyword>
<keyword evidence="2" id="KW-1133">Transmembrane helix</keyword>
<accession>A9A4B9</accession>
<keyword evidence="2" id="KW-0472">Membrane</keyword>
<organism evidence="3 4">
    <name type="scientific">Nitrosopumilus maritimus (strain SCM1)</name>
    <dbReference type="NCBI Taxonomy" id="436308"/>
    <lineage>
        <taxon>Archaea</taxon>
        <taxon>Nitrososphaerota</taxon>
        <taxon>Nitrososphaeria</taxon>
        <taxon>Nitrosopumilales</taxon>
        <taxon>Nitrosopumilaceae</taxon>
        <taxon>Nitrosopumilus</taxon>
    </lineage>
</organism>
<evidence type="ECO:0000256" key="2">
    <source>
        <dbReference type="SAM" id="Phobius"/>
    </source>
</evidence>
<name>A9A4B9_NITMS</name>
<dbReference type="EMBL" id="CP000866">
    <property type="protein sequence ID" value="ABX12608.1"/>
    <property type="molecule type" value="Genomic_DNA"/>
</dbReference>
<dbReference type="KEGG" id="nmr:Nmar_0712"/>
<evidence type="ECO:0000313" key="4">
    <source>
        <dbReference type="Proteomes" id="UP000000792"/>
    </source>
</evidence>
<dbReference type="EnsemblBacteria" id="ABX12608">
    <property type="protein sequence ID" value="ABX12608"/>
    <property type="gene ID" value="Nmar_0712"/>
</dbReference>
<protein>
    <submittedName>
        <fullName evidence="3">Uncharacterized protein</fullName>
    </submittedName>
</protein>
<dbReference type="STRING" id="436308.Nmar_0712"/>
<gene>
    <name evidence="3" type="ordered locus">Nmar_0712</name>
</gene>
<evidence type="ECO:0000313" key="3">
    <source>
        <dbReference type="EMBL" id="ABX12608.1"/>
    </source>
</evidence>
<feature type="transmembrane region" description="Helical" evidence="2">
    <location>
        <begin position="64"/>
        <end position="81"/>
    </location>
</feature>
<proteinExistence type="predicted"/>
<evidence type="ECO:0000256" key="1">
    <source>
        <dbReference type="SAM" id="MobiDB-lite"/>
    </source>
</evidence>
<dbReference type="Proteomes" id="UP000000792">
    <property type="component" value="Chromosome"/>
</dbReference>
<feature type="region of interest" description="Disordered" evidence="1">
    <location>
        <begin position="89"/>
        <end position="113"/>
    </location>
</feature>
<keyword evidence="2" id="KW-0812">Transmembrane</keyword>
<dbReference type="eggNOG" id="arCOG08660">
    <property type="taxonomic scope" value="Archaea"/>
</dbReference>
<reference evidence="3 4" key="1">
    <citation type="journal article" date="2010" name="Proc. Natl. Acad. Sci. U.S.A.">
        <title>Nitrosopumilus maritimus genome reveals unique mechanisms for nitrification and autotrophy in globally distributed marine crenarchaea.</title>
        <authorList>
            <person name="Walker C.B."/>
            <person name="de la Torre J.R."/>
            <person name="Klotz M.G."/>
            <person name="Urakawa H."/>
            <person name="Pinel N."/>
            <person name="Arp D.J."/>
            <person name="Brochier-Armanet C."/>
            <person name="Chain P.S."/>
            <person name="Chan P.P."/>
            <person name="Gollabgir A."/>
            <person name="Hemp J."/>
            <person name="Hugler M."/>
            <person name="Karr E.A."/>
            <person name="Konneke M."/>
            <person name="Shin M."/>
            <person name="Lawton T.J."/>
            <person name="Lowe T."/>
            <person name="Martens-Habbena W."/>
            <person name="Sayavedra-Soto L.A."/>
            <person name="Lang D."/>
            <person name="Sievert S.M."/>
            <person name="Rosenzweig A.C."/>
            <person name="Manning G."/>
            <person name="Stahl D.A."/>
        </authorList>
    </citation>
    <scope>NUCLEOTIDE SEQUENCE [LARGE SCALE GENOMIC DNA]</scope>
    <source>
        <strain evidence="3 4">SCM1</strain>
    </source>
</reference>